<reference evidence="17 18" key="1">
    <citation type="submission" date="2020-08" db="EMBL/GenBank/DDBJ databases">
        <title>Genomic Encyclopedia of Type Strains, Phase IV (KMG-IV): sequencing the most valuable type-strain genomes for metagenomic binning, comparative biology and taxonomic classification.</title>
        <authorList>
            <person name="Goeker M."/>
        </authorList>
    </citation>
    <scope>NUCLEOTIDE SEQUENCE [LARGE SCALE GENOMIC DNA]</scope>
    <source>
        <strain evidence="17 18">DSM 103737</strain>
    </source>
</reference>
<comment type="subcellular location">
    <subcellularLocation>
        <location evidence="1">Cytoplasm</location>
    </subcellularLocation>
</comment>
<dbReference type="AlphaFoldDB" id="A0A840C106"/>
<keyword evidence="18" id="KW-1185">Reference proteome</keyword>
<evidence type="ECO:0000256" key="10">
    <source>
        <dbReference type="ARBA" id="ARBA00023159"/>
    </source>
</evidence>
<keyword evidence="10" id="KW-0010">Activator</keyword>
<accession>A0A840C106</accession>
<dbReference type="EMBL" id="JACIEN010000006">
    <property type="protein sequence ID" value="MBB4019194.1"/>
    <property type="molecule type" value="Genomic_DNA"/>
</dbReference>
<evidence type="ECO:0000256" key="14">
    <source>
        <dbReference type="PROSITE-ProRule" id="PRU01091"/>
    </source>
</evidence>
<dbReference type="GO" id="GO:0006355">
    <property type="term" value="P:regulation of DNA-templated transcription"/>
    <property type="evidence" value="ECO:0007669"/>
    <property type="project" value="InterPro"/>
</dbReference>
<dbReference type="NCBIfam" id="TIGR02154">
    <property type="entry name" value="PhoB"/>
    <property type="match status" value="1"/>
</dbReference>
<keyword evidence="3" id="KW-0813">Transport</keyword>
<dbReference type="PROSITE" id="PS51755">
    <property type="entry name" value="OMPR_PHOB"/>
    <property type="match status" value="1"/>
</dbReference>
<dbReference type="Gene3D" id="3.40.50.2300">
    <property type="match status" value="1"/>
</dbReference>
<dbReference type="SMART" id="SM00862">
    <property type="entry name" value="Trans_reg_C"/>
    <property type="match status" value="1"/>
</dbReference>
<dbReference type="Gene3D" id="6.10.250.690">
    <property type="match status" value="1"/>
</dbReference>
<dbReference type="InterPro" id="IPR039420">
    <property type="entry name" value="WalR-like"/>
</dbReference>
<comment type="caution">
    <text evidence="17">The sequence shown here is derived from an EMBL/GenBank/DDBJ whole genome shotgun (WGS) entry which is preliminary data.</text>
</comment>
<dbReference type="GO" id="GO:0000156">
    <property type="term" value="F:phosphorelay response regulator activity"/>
    <property type="evidence" value="ECO:0007669"/>
    <property type="project" value="InterPro"/>
</dbReference>
<evidence type="ECO:0000259" key="16">
    <source>
        <dbReference type="PROSITE" id="PS51755"/>
    </source>
</evidence>
<evidence type="ECO:0000259" key="15">
    <source>
        <dbReference type="PROSITE" id="PS50110"/>
    </source>
</evidence>
<keyword evidence="11" id="KW-0804">Transcription</keyword>
<feature type="modified residue" description="4-aspartylphosphate" evidence="13">
    <location>
        <position position="53"/>
    </location>
</feature>
<evidence type="ECO:0000256" key="5">
    <source>
        <dbReference type="ARBA" id="ARBA00022553"/>
    </source>
</evidence>
<evidence type="ECO:0000256" key="1">
    <source>
        <dbReference type="ARBA" id="ARBA00004496"/>
    </source>
</evidence>
<name>A0A840C106_9HYPH</name>
<dbReference type="Pfam" id="PF00072">
    <property type="entry name" value="Response_reg"/>
    <property type="match status" value="1"/>
</dbReference>
<dbReference type="InterPro" id="IPR001789">
    <property type="entry name" value="Sig_transdc_resp-reg_receiver"/>
</dbReference>
<organism evidence="17 18">
    <name type="scientific">Chelatococcus caeni</name>
    <dbReference type="NCBI Taxonomy" id="1348468"/>
    <lineage>
        <taxon>Bacteria</taxon>
        <taxon>Pseudomonadati</taxon>
        <taxon>Pseudomonadota</taxon>
        <taxon>Alphaproteobacteria</taxon>
        <taxon>Hyphomicrobiales</taxon>
        <taxon>Chelatococcaceae</taxon>
        <taxon>Chelatococcus</taxon>
    </lineage>
</organism>
<evidence type="ECO:0000256" key="6">
    <source>
        <dbReference type="ARBA" id="ARBA00022592"/>
    </source>
</evidence>
<dbReference type="GO" id="GO:0000976">
    <property type="term" value="F:transcription cis-regulatory region binding"/>
    <property type="evidence" value="ECO:0007669"/>
    <property type="project" value="TreeGrafter"/>
</dbReference>
<evidence type="ECO:0000256" key="12">
    <source>
        <dbReference type="ARBA" id="ARBA00024735"/>
    </source>
</evidence>
<dbReference type="GO" id="GO:0006817">
    <property type="term" value="P:phosphate ion transport"/>
    <property type="evidence" value="ECO:0007669"/>
    <property type="project" value="UniProtKB-KW"/>
</dbReference>
<dbReference type="InterPro" id="IPR001867">
    <property type="entry name" value="OmpR/PhoB-type_DNA-bd"/>
</dbReference>
<evidence type="ECO:0000313" key="18">
    <source>
        <dbReference type="Proteomes" id="UP000577362"/>
    </source>
</evidence>
<dbReference type="InterPro" id="IPR011879">
    <property type="entry name" value="Sig_transdc_resp-reg_PhoB"/>
</dbReference>
<dbReference type="CDD" id="cd00383">
    <property type="entry name" value="trans_reg_C"/>
    <property type="match status" value="1"/>
</dbReference>
<gene>
    <name evidence="17" type="ORF">GGR16_004241</name>
</gene>
<evidence type="ECO:0000256" key="9">
    <source>
        <dbReference type="ARBA" id="ARBA00023125"/>
    </source>
</evidence>
<feature type="domain" description="OmpR/PhoB-type" evidence="16">
    <location>
        <begin position="129"/>
        <end position="227"/>
    </location>
</feature>
<dbReference type="Gene3D" id="1.10.10.10">
    <property type="entry name" value="Winged helix-like DNA-binding domain superfamily/Winged helix DNA-binding domain"/>
    <property type="match status" value="1"/>
</dbReference>
<dbReference type="RefSeq" id="WP_053193559.1">
    <property type="nucleotide sequence ID" value="NZ_JACIEN010000006.1"/>
</dbReference>
<keyword evidence="5 13" id="KW-0597">Phosphoprotein</keyword>
<dbReference type="InterPro" id="IPR011006">
    <property type="entry name" value="CheY-like_superfamily"/>
</dbReference>
<keyword evidence="6" id="KW-0592">Phosphate transport</keyword>
<dbReference type="Proteomes" id="UP000577362">
    <property type="component" value="Unassembled WGS sequence"/>
</dbReference>
<evidence type="ECO:0000256" key="8">
    <source>
        <dbReference type="ARBA" id="ARBA00023015"/>
    </source>
</evidence>
<dbReference type="SUPFAM" id="SSF46894">
    <property type="entry name" value="C-terminal effector domain of the bipartite response regulators"/>
    <property type="match status" value="1"/>
</dbReference>
<dbReference type="PANTHER" id="PTHR48111:SF40">
    <property type="entry name" value="PHOSPHATE REGULON TRANSCRIPTIONAL REGULATORY PROTEIN PHOB"/>
    <property type="match status" value="1"/>
</dbReference>
<evidence type="ECO:0000313" key="17">
    <source>
        <dbReference type="EMBL" id="MBB4019194.1"/>
    </source>
</evidence>
<dbReference type="GO" id="GO:0032993">
    <property type="term" value="C:protein-DNA complex"/>
    <property type="evidence" value="ECO:0007669"/>
    <property type="project" value="TreeGrafter"/>
</dbReference>
<dbReference type="GO" id="GO:0005829">
    <property type="term" value="C:cytosol"/>
    <property type="evidence" value="ECO:0007669"/>
    <property type="project" value="TreeGrafter"/>
</dbReference>
<dbReference type="PANTHER" id="PTHR48111">
    <property type="entry name" value="REGULATOR OF RPOS"/>
    <property type="match status" value="1"/>
</dbReference>
<evidence type="ECO:0000256" key="7">
    <source>
        <dbReference type="ARBA" id="ARBA00023012"/>
    </source>
</evidence>
<keyword evidence="9 14" id="KW-0238">DNA-binding</keyword>
<sequence>MGPRILIVEDEEPLTLLLRYNLEAEGYTVDAVARGDEAEVRLREQVPDLVLLDWMLPGLSGIELCRRMRARRETERLPVIMLTARGEEGERVRGLATGADDYVVKPFSVPELLARVRALLRRAKPGHVATLLTAGDIELDRETRRVRRSGRELHLGPTEFKLLEFLMQSPGRVFTREQLLDGVWGHDVYIDERTVDVHVGRLRKAINRARKPDPIRTVRGAGYSFDETFSHAE</sequence>
<evidence type="ECO:0000256" key="13">
    <source>
        <dbReference type="PROSITE-ProRule" id="PRU00169"/>
    </source>
</evidence>
<keyword evidence="8" id="KW-0805">Transcription regulation</keyword>
<evidence type="ECO:0000256" key="4">
    <source>
        <dbReference type="ARBA" id="ARBA00022490"/>
    </source>
</evidence>
<evidence type="ECO:0000256" key="2">
    <source>
        <dbReference type="ARBA" id="ARBA00013332"/>
    </source>
</evidence>
<dbReference type="FunFam" id="3.40.50.2300:FF:000001">
    <property type="entry name" value="DNA-binding response regulator PhoB"/>
    <property type="match status" value="1"/>
</dbReference>
<dbReference type="Pfam" id="PF00486">
    <property type="entry name" value="Trans_reg_C"/>
    <property type="match status" value="1"/>
</dbReference>
<dbReference type="InterPro" id="IPR016032">
    <property type="entry name" value="Sig_transdc_resp-reg_C-effctor"/>
</dbReference>
<comment type="function">
    <text evidence="12">This protein is a positive regulator for the phosphate regulon. Transcription of this operon is positively regulated by PhoB and PhoR when phosphate is limited.</text>
</comment>
<evidence type="ECO:0000256" key="11">
    <source>
        <dbReference type="ARBA" id="ARBA00023163"/>
    </source>
</evidence>
<dbReference type="PROSITE" id="PS50110">
    <property type="entry name" value="RESPONSE_REGULATORY"/>
    <property type="match status" value="1"/>
</dbReference>
<dbReference type="SUPFAM" id="SSF52172">
    <property type="entry name" value="CheY-like"/>
    <property type="match status" value="1"/>
</dbReference>
<protein>
    <recommendedName>
        <fullName evidence="2">Phosphate regulon transcriptional regulatory protein PhoB</fullName>
    </recommendedName>
</protein>
<feature type="domain" description="Response regulatory" evidence="15">
    <location>
        <begin position="4"/>
        <end position="120"/>
    </location>
</feature>
<proteinExistence type="predicted"/>
<dbReference type="SMART" id="SM00448">
    <property type="entry name" value="REC"/>
    <property type="match status" value="1"/>
</dbReference>
<feature type="DNA-binding region" description="OmpR/PhoB-type" evidence="14">
    <location>
        <begin position="129"/>
        <end position="227"/>
    </location>
</feature>
<dbReference type="FunFam" id="1.10.10.10:FF:000018">
    <property type="entry name" value="DNA-binding response regulator ResD"/>
    <property type="match status" value="1"/>
</dbReference>
<dbReference type="InterPro" id="IPR036388">
    <property type="entry name" value="WH-like_DNA-bd_sf"/>
</dbReference>
<evidence type="ECO:0000256" key="3">
    <source>
        <dbReference type="ARBA" id="ARBA00022448"/>
    </source>
</evidence>
<keyword evidence="7" id="KW-0902">Two-component regulatory system</keyword>
<keyword evidence="4" id="KW-0963">Cytoplasm</keyword>